<dbReference type="SUPFAM" id="SSF50249">
    <property type="entry name" value="Nucleic acid-binding proteins"/>
    <property type="match status" value="1"/>
</dbReference>
<keyword evidence="5 6" id="KW-0694">RNA-binding</keyword>
<evidence type="ECO:0000256" key="3">
    <source>
        <dbReference type="ARBA" id="ARBA00022771"/>
    </source>
</evidence>
<dbReference type="Gene3D" id="2.40.50.140">
    <property type="entry name" value="Nucleic acid-binding proteins"/>
    <property type="match status" value="1"/>
</dbReference>
<dbReference type="EMBL" id="CAUYUJ010019176">
    <property type="protein sequence ID" value="CAK0889187.1"/>
    <property type="molecule type" value="Genomic_DNA"/>
</dbReference>
<evidence type="ECO:0000256" key="4">
    <source>
        <dbReference type="ARBA" id="ARBA00022833"/>
    </source>
</evidence>
<keyword evidence="3 7" id="KW-0863">Zinc-finger</keyword>
<evidence type="ECO:0000259" key="10">
    <source>
        <dbReference type="PROSITE" id="PS50886"/>
    </source>
</evidence>
<dbReference type="InterPro" id="IPR001876">
    <property type="entry name" value="Znf_RanBP2"/>
</dbReference>
<dbReference type="Gene3D" id="4.10.1060.10">
    <property type="entry name" value="Zinc finger, RanBP2-type"/>
    <property type="match status" value="1"/>
</dbReference>
<name>A0ABN9WUD6_9DINO</name>
<evidence type="ECO:0008006" key="13">
    <source>
        <dbReference type="Google" id="ProtNLM"/>
    </source>
</evidence>
<evidence type="ECO:0000256" key="5">
    <source>
        <dbReference type="ARBA" id="ARBA00022884"/>
    </source>
</evidence>
<gene>
    <name evidence="11" type="ORF">PCOR1329_LOCUS69786</name>
</gene>
<evidence type="ECO:0000313" key="12">
    <source>
        <dbReference type="Proteomes" id="UP001189429"/>
    </source>
</evidence>
<feature type="region of interest" description="Disordered" evidence="8">
    <location>
        <begin position="16"/>
        <end position="60"/>
    </location>
</feature>
<keyword evidence="4" id="KW-0862">Zinc</keyword>
<dbReference type="Proteomes" id="UP001189429">
    <property type="component" value="Unassembled WGS sequence"/>
</dbReference>
<dbReference type="PROSITE" id="PS50199">
    <property type="entry name" value="ZF_RANBP2_2"/>
    <property type="match status" value="1"/>
</dbReference>
<sequence>MRLLWLRAQKGCSFGPVGGRERGGSHARRRLRAAMGKKAAPKAAKPDKEEAEDAPEGEGGGGAVWVCSGCEQENGPEEAVCVACEEPRPVVADAKFENFVVGVVRSCEAVPKKDKLRQLEVDVGEDSPLKIVTNAGNVKEGSRVVVAKVGP</sequence>
<accession>A0ABN9WUD6</accession>
<dbReference type="InterPro" id="IPR012340">
    <property type="entry name" value="NA-bd_OB-fold"/>
</dbReference>
<dbReference type="Pfam" id="PF01588">
    <property type="entry name" value="tRNA_bind"/>
    <property type="match status" value="1"/>
</dbReference>
<dbReference type="InterPro" id="IPR002547">
    <property type="entry name" value="tRNA-bd_dom"/>
</dbReference>
<feature type="domain" description="RanBP2-type" evidence="9">
    <location>
        <begin position="58"/>
        <end position="90"/>
    </location>
</feature>
<evidence type="ECO:0000313" key="11">
    <source>
        <dbReference type="EMBL" id="CAK0889187.1"/>
    </source>
</evidence>
<evidence type="ECO:0000256" key="2">
    <source>
        <dbReference type="ARBA" id="ARBA00022723"/>
    </source>
</evidence>
<protein>
    <recommendedName>
        <fullName evidence="13">RanBP2-type domain-containing protein</fullName>
    </recommendedName>
</protein>
<keyword evidence="2" id="KW-0479">Metal-binding</keyword>
<evidence type="ECO:0000256" key="6">
    <source>
        <dbReference type="PROSITE-ProRule" id="PRU00209"/>
    </source>
</evidence>
<proteinExistence type="predicted"/>
<evidence type="ECO:0000256" key="1">
    <source>
        <dbReference type="ARBA" id="ARBA00022555"/>
    </source>
</evidence>
<comment type="caution">
    <text evidence="11">The sequence shown here is derived from an EMBL/GenBank/DDBJ whole genome shotgun (WGS) entry which is preliminary data.</text>
</comment>
<dbReference type="PROSITE" id="PS50886">
    <property type="entry name" value="TRBD"/>
    <property type="match status" value="1"/>
</dbReference>
<organism evidence="11 12">
    <name type="scientific">Prorocentrum cordatum</name>
    <dbReference type="NCBI Taxonomy" id="2364126"/>
    <lineage>
        <taxon>Eukaryota</taxon>
        <taxon>Sar</taxon>
        <taxon>Alveolata</taxon>
        <taxon>Dinophyceae</taxon>
        <taxon>Prorocentrales</taxon>
        <taxon>Prorocentraceae</taxon>
        <taxon>Prorocentrum</taxon>
    </lineage>
</organism>
<feature type="compositionally biased region" description="Low complexity" evidence="8">
    <location>
        <begin position="33"/>
        <end position="43"/>
    </location>
</feature>
<dbReference type="PROSITE" id="PS01358">
    <property type="entry name" value="ZF_RANBP2_1"/>
    <property type="match status" value="1"/>
</dbReference>
<keyword evidence="1 6" id="KW-0820">tRNA-binding</keyword>
<evidence type="ECO:0000259" key="9">
    <source>
        <dbReference type="PROSITE" id="PS50199"/>
    </source>
</evidence>
<reference evidence="11" key="1">
    <citation type="submission" date="2023-10" db="EMBL/GenBank/DDBJ databases">
        <authorList>
            <person name="Chen Y."/>
            <person name="Shah S."/>
            <person name="Dougan E. K."/>
            <person name="Thang M."/>
            <person name="Chan C."/>
        </authorList>
    </citation>
    <scope>NUCLEOTIDE SEQUENCE [LARGE SCALE GENOMIC DNA]</scope>
</reference>
<evidence type="ECO:0000256" key="7">
    <source>
        <dbReference type="PROSITE-ProRule" id="PRU00322"/>
    </source>
</evidence>
<evidence type="ECO:0000256" key="8">
    <source>
        <dbReference type="SAM" id="MobiDB-lite"/>
    </source>
</evidence>
<feature type="domain" description="TRNA-binding" evidence="10">
    <location>
        <begin position="93"/>
        <end position="151"/>
    </location>
</feature>
<keyword evidence="12" id="KW-1185">Reference proteome</keyword>